<evidence type="ECO:0000256" key="9">
    <source>
        <dbReference type="HAMAP-Rule" id="MF_00446"/>
    </source>
</evidence>
<evidence type="ECO:0000256" key="8">
    <source>
        <dbReference type="ARBA" id="ARBA00023317"/>
    </source>
</evidence>
<evidence type="ECO:0000256" key="1">
    <source>
        <dbReference type="ARBA" id="ARBA00022490"/>
    </source>
</evidence>
<dbReference type="UniPathway" id="UPA00028">
    <property type="reaction ID" value="UER00002"/>
</dbReference>
<reference evidence="10" key="1">
    <citation type="journal article" date="2013" name="Int. J. Syst. Evol. Microbiol.">
        <title>Polycladomyces abyssicola gen. nov., sp. nov., a thermophilic filamentous bacterium isolated from hemipelagic sediment.</title>
        <authorList>
            <person name="Tsubouchi T."/>
            <person name="Shimane Y."/>
            <person name="Mori K."/>
            <person name="Usui K."/>
            <person name="Hiraki T."/>
            <person name="Tame A."/>
            <person name="Uematsu K."/>
            <person name="Maruyama T."/>
            <person name="Hatada Y."/>
        </authorList>
    </citation>
    <scope>NUCLEOTIDE SEQUENCE</scope>
    <source>
        <strain evidence="10">JIR-001</strain>
    </source>
</reference>
<comment type="PTM">
    <text evidence="9">Is synthesized initially as an inactive proenzyme, which is activated by self-cleavage at a specific serine bond to produce a beta-subunit with a hydroxyl group at its C-terminus and an alpha-subunit with a pyruvoyl group at its N-terminus.</text>
</comment>
<feature type="modified residue" description="Pyruvic acid (Ser)" evidence="9">
    <location>
        <position position="25"/>
    </location>
</feature>
<sequence length="134" mass="15050">MLHMTCKGKIHRARVTEANLDYVGSISIDEQLMEAASIRPFEMVQINGLRSAQTWQTYTIPAPYGSGEICVNGPPAHLFRVGDLVIILSVGFFTESDLERFQHRTVLVDEQNHLVDVKTYTRQSAHHIRGGEGK</sequence>
<proteinExistence type="inferred from homology"/>
<feature type="active site" description="Proton donor" evidence="9">
    <location>
        <position position="58"/>
    </location>
</feature>
<evidence type="ECO:0000313" key="11">
    <source>
        <dbReference type="Proteomes" id="UP000677436"/>
    </source>
</evidence>
<evidence type="ECO:0000256" key="7">
    <source>
        <dbReference type="ARBA" id="ARBA00023270"/>
    </source>
</evidence>
<dbReference type="GO" id="GO:0015940">
    <property type="term" value="P:pantothenate biosynthetic process"/>
    <property type="evidence" value="ECO:0007669"/>
    <property type="project" value="UniProtKB-UniRule"/>
</dbReference>
<keyword evidence="3 9" id="KW-0210">Decarboxylase</keyword>
<feature type="binding site" evidence="9">
    <location>
        <position position="57"/>
    </location>
    <ligand>
        <name>substrate</name>
    </ligand>
</feature>
<dbReference type="SUPFAM" id="SSF50692">
    <property type="entry name" value="ADC-like"/>
    <property type="match status" value="1"/>
</dbReference>
<dbReference type="Gene3D" id="2.40.40.20">
    <property type="match status" value="1"/>
</dbReference>
<feature type="active site" description="Schiff-base intermediate with substrate; via pyruvic acid" evidence="9">
    <location>
        <position position="25"/>
    </location>
</feature>
<dbReference type="InterPro" id="IPR003190">
    <property type="entry name" value="Asp_decarbox"/>
</dbReference>
<dbReference type="PANTHER" id="PTHR21012">
    <property type="entry name" value="ASPARTATE 1-DECARBOXYLASE"/>
    <property type="match status" value="1"/>
</dbReference>
<accession>A0A8D5ZM91</accession>
<evidence type="ECO:0000256" key="6">
    <source>
        <dbReference type="ARBA" id="ARBA00023239"/>
    </source>
</evidence>
<dbReference type="EC" id="4.1.1.11" evidence="9"/>
<keyword evidence="8 9" id="KW-0670">Pyruvate</keyword>
<dbReference type="InterPro" id="IPR009010">
    <property type="entry name" value="Asp_de-COase-like_dom_sf"/>
</dbReference>
<comment type="cofactor">
    <cofactor evidence="9">
        <name>pyruvate</name>
        <dbReference type="ChEBI" id="CHEBI:15361"/>
    </cofactor>
    <text evidence="9">Binds 1 pyruvoyl group covalently per subunit.</text>
</comment>
<dbReference type="NCBIfam" id="TIGR00223">
    <property type="entry name" value="panD"/>
    <property type="match status" value="1"/>
</dbReference>
<keyword evidence="7 9" id="KW-0704">Schiff base</keyword>
<organism evidence="10 11">
    <name type="scientific">Polycladomyces abyssicola</name>
    <dbReference type="NCBI Taxonomy" id="1125966"/>
    <lineage>
        <taxon>Bacteria</taxon>
        <taxon>Bacillati</taxon>
        <taxon>Bacillota</taxon>
        <taxon>Bacilli</taxon>
        <taxon>Bacillales</taxon>
        <taxon>Thermoactinomycetaceae</taxon>
        <taxon>Polycladomyces</taxon>
    </lineage>
</organism>
<dbReference type="HAMAP" id="MF_00446">
    <property type="entry name" value="PanD"/>
    <property type="match status" value="1"/>
</dbReference>
<dbReference type="GO" id="GO:0004068">
    <property type="term" value="F:aspartate 1-decarboxylase activity"/>
    <property type="evidence" value="ECO:0007669"/>
    <property type="project" value="UniProtKB-UniRule"/>
</dbReference>
<dbReference type="PANTHER" id="PTHR21012:SF0">
    <property type="entry name" value="ASPARTATE 1-DECARBOXYLASE"/>
    <property type="match status" value="1"/>
</dbReference>
<dbReference type="GO" id="GO:0005829">
    <property type="term" value="C:cytosol"/>
    <property type="evidence" value="ECO:0007669"/>
    <property type="project" value="TreeGrafter"/>
</dbReference>
<dbReference type="GO" id="GO:0006523">
    <property type="term" value="P:alanine biosynthetic process"/>
    <property type="evidence" value="ECO:0007669"/>
    <property type="project" value="InterPro"/>
</dbReference>
<dbReference type="Pfam" id="PF02261">
    <property type="entry name" value="Asp_decarbox"/>
    <property type="match status" value="1"/>
</dbReference>
<comment type="subcellular location">
    <subcellularLocation>
        <location evidence="9">Cytoplasm</location>
    </subcellularLocation>
</comment>
<keyword evidence="11" id="KW-1185">Reference proteome</keyword>
<comment type="pathway">
    <text evidence="9">Cofactor biosynthesis; (R)-pantothenate biosynthesis; beta-alanine from L-aspartate: step 1/1.</text>
</comment>
<feature type="chain" id="PRO_5035025506" description="Aspartate 1-decarboxylase beta chain" evidence="9">
    <location>
        <begin position="1"/>
        <end position="24"/>
    </location>
</feature>
<comment type="subunit">
    <text evidence="9">Heterooctamer of four alpha and four beta subunits.</text>
</comment>
<comment type="catalytic activity">
    <reaction evidence="9">
        <text>L-aspartate + H(+) = beta-alanine + CO2</text>
        <dbReference type="Rhea" id="RHEA:19497"/>
        <dbReference type="ChEBI" id="CHEBI:15378"/>
        <dbReference type="ChEBI" id="CHEBI:16526"/>
        <dbReference type="ChEBI" id="CHEBI:29991"/>
        <dbReference type="ChEBI" id="CHEBI:57966"/>
        <dbReference type="EC" id="4.1.1.11"/>
    </reaction>
</comment>
<keyword evidence="2 9" id="KW-0566">Pantothenate biosynthesis</keyword>
<evidence type="ECO:0000256" key="2">
    <source>
        <dbReference type="ARBA" id="ARBA00022655"/>
    </source>
</evidence>
<evidence type="ECO:0000256" key="3">
    <source>
        <dbReference type="ARBA" id="ARBA00022793"/>
    </source>
</evidence>
<keyword evidence="6 9" id="KW-0456">Lyase</keyword>
<gene>
    <name evidence="10" type="primary">panD_1</name>
    <name evidence="9" type="synonym">panD</name>
    <name evidence="10" type="ORF">JIR001_11880</name>
</gene>
<feature type="chain" id="PRO_5035025505" description="Aspartate 1-decarboxylase alpha chain" evidence="9">
    <location>
        <begin position="25"/>
        <end position="134"/>
    </location>
</feature>
<comment type="caution">
    <text evidence="9">Lacks conserved residue(s) required for the propagation of feature annotation.</text>
</comment>
<dbReference type="CDD" id="cd06919">
    <property type="entry name" value="Asp_decarbox"/>
    <property type="match status" value="1"/>
</dbReference>
<dbReference type="KEGG" id="pabs:JIR001_11880"/>
<dbReference type="EMBL" id="AP024601">
    <property type="protein sequence ID" value="BCU81405.1"/>
    <property type="molecule type" value="Genomic_DNA"/>
</dbReference>
<dbReference type="AlphaFoldDB" id="A0A8D5ZM91"/>
<name>A0A8D5ZM91_9BACL</name>
<dbReference type="RefSeq" id="WP_212774640.1">
    <property type="nucleotide sequence ID" value="NZ_AP024601.1"/>
</dbReference>
<dbReference type="Proteomes" id="UP000677436">
    <property type="component" value="Chromosome"/>
</dbReference>
<keyword evidence="5 9" id="KW-0865">Zymogen</keyword>
<evidence type="ECO:0000313" key="10">
    <source>
        <dbReference type="EMBL" id="BCU81405.1"/>
    </source>
</evidence>
<comment type="similarity">
    <text evidence="9">Belongs to the PanD family.</text>
</comment>
<protein>
    <recommendedName>
        <fullName evidence="9">Aspartate 1-decarboxylase</fullName>
        <ecNumber evidence="9">4.1.1.11</ecNumber>
    </recommendedName>
    <alternativeName>
        <fullName evidence="9">Aspartate alpha-decarboxylase</fullName>
    </alternativeName>
    <component>
        <recommendedName>
            <fullName evidence="9">Aspartate 1-decarboxylase beta chain</fullName>
        </recommendedName>
    </component>
    <component>
        <recommendedName>
            <fullName evidence="9">Aspartate 1-decarboxylase alpha chain</fullName>
        </recommendedName>
    </component>
</protein>
<evidence type="ECO:0000256" key="4">
    <source>
        <dbReference type="ARBA" id="ARBA00022813"/>
    </source>
</evidence>
<keyword evidence="4 9" id="KW-0068">Autocatalytic cleavage</keyword>
<comment type="function">
    <text evidence="9">Catalyzes the pyruvoyl-dependent decarboxylation of aspartate to produce beta-alanine.</text>
</comment>
<reference evidence="10" key="2">
    <citation type="journal article" date="2021" name="Microbiol. Resour. Announc.">
        <title>Complete Genome Sequence of Polycladomyces abyssicola JIR-001T, Isolated from Hemipelagic Sediment in Deep Seawater.</title>
        <authorList>
            <person name="Tsubouchi T."/>
            <person name="Kaneko Y."/>
        </authorList>
    </citation>
    <scope>NUCLEOTIDE SEQUENCE</scope>
    <source>
        <strain evidence="10">JIR-001</strain>
    </source>
</reference>
<evidence type="ECO:0000256" key="5">
    <source>
        <dbReference type="ARBA" id="ARBA00023145"/>
    </source>
</evidence>
<keyword evidence="1 9" id="KW-0963">Cytoplasm</keyword>